<keyword evidence="2" id="KW-0813">Transport</keyword>
<dbReference type="GO" id="GO:0016887">
    <property type="term" value="F:ATP hydrolysis activity"/>
    <property type="evidence" value="ECO:0007669"/>
    <property type="project" value="InterPro"/>
</dbReference>
<dbReference type="RefSeq" id="WP_278100073.1">
    <property type="nucleotide sequence ID" value="NZ_CP091092.1"/>
</dbReference>
<dbReference type="CDD" id="cd03293">
    <property type="entry name" value="ABC_NrtD_SsuB_transporters"/>
    <property type="match status" value="1"/>
</dbReference>
<proteinExistence type="predicted"/>
<evidence type="ECO:0000256" key="6">
    <source>
        <dbReference type="ARBA" id="ARBA00023136"/>
    </source>
</evidence>
<dbReference type="AlphaFoldDB" id="A0AAF0FML4"/>
<evidence type="ECO:0000259" key="7">
    <source>
        <dbReference type="PROSITE" id="PS50893"/>
    </source>
</evidence>
<dbReference type="InterPro" id="IPR027417">
    <property type="entry name" value="P-loop_NTPase"/>
</dbReference>
<organism evidence="8 9">
    <name type="scientific">Methanomicrobium antiquum</name>
    <dbReference type="NCBI Taxonomy" id="487686"/>
    <lineage>
        <taxon>Archaea</taxon>
        <taxon>Methanobacteriati</taxon>
        <taxon>Methanobacteriota</taxon>
        <taxon>Stenosarchaea group</taxon>
        <taxon>Methanomicrobia</taxon>
        <taxon>Methanomicrobiales</taxon>
        <taxon>Methanomicrobiaceae</taxon>
        <taxon>Methanomicrobium</taxon>
    </lineage>
</organism>
<evidence type="ECO:0000313" key="8">
    <source>
        <dbReference type="EMBL" id="WFN37233.1"/>
    </source>
</evidence>
<dbReference type="PANTHER" id="PTHR42788:SF7">
    <property type="entry name" value="NITRATE ABC TRANSPORTER ATP-BINDING PROTEIN"/>
    <property type="match status" value="1"/>
</dbReference>
<evidence type="ECO:0000256" key="3">
    <source>
        <dbReference type="ARBA" id="ARBA00022475"/>
    </source>
</evidence>
<dbReference type="InterPro" id="IPR003593">
    <property type="entry name" value="AAA+_ATPase"/>
</dbReference>
<evidence type="ECO:0000313" key="9">
    <source>
        <dbReference type="Proteomes" id="UP001218895"/>
    </source>
</evidence>
<dbReference type="GO" id="GO:0005886">
    <property type="term" value="C:plasma membrane"/>
    <property type="evidence" value="ECO:0007669"/>
    <property type="project" value="UniProtKB-SubCell"/>
</dbReference>
<feature type="domain" description="ABC transporter" evidence="7">
    <location>
        <begin position="7"/>
        <end position="242"/>
    </location>
</feature>
<sequence length="274" mass="30734">MIFTTSIKLEDISMVYGVNGKSHTALSNVNLDIKNGEFISLIGPSGCGKSTIIDLISGIKVPTKGRIFIGDEPVIKPGPECGIVFQDYSLFPWMTAYENIFFAVEHANKNLSKEEVKKTAHTYLDLVGLCKFKDAYPGTLSGGMKQRVSIARMFAMHPKVFLMDEPFGALDSLNRIFMQDLLLHMWSEGESRNTVLFVTHDVDEALLLSDRIGIMSSTPGKIEEIIDIPFSRPRCRKSLSGTEDYIKLKQYLFSVLYCEMQEIIESQQAQKEAL</sequence>
<dbReference type="PROSITE" id="PS50893">
    <property type="entry name" value="ABC_TRANSPORTER_2"/>
    <property type="match status" value="1"/>
</dbReference>
<dbReference type="EMBL" id="CP091092">
    <property type="protein sequence ID" value="WFN37233.1"/>
    <property type="molecule type" value="Genomic_DNA"/>
</dbReference>
<dbReference type="SMART" id="SM00382">
    <property type="entry name" value="AAA"/>
    <property type="match status" value="1"/>
</dbReference>
<evidence type="ECO:0000256" key="2">
    <source>
        <dbReference type="ARBA" id="ARBA00022448"/>
    </source>
</evidence>
<dbReference type="PROSITE" id="PS00211">
    <property type="entry name" value="ABC_TRANSPORTER_1"/>
    <property type="match status" value="1"/>
</dbReference>
<dbReference type="SUPFAM" id="SSF52540">
    <property type="entry name" value="P-loop containing nucleoside triphosphate hydrolases"/>
    <property type="match status" value="1"/>
</dbReference>
<dbReference type="GeneID" id="79949181"/>
<keyword evidence="3" id="KW-1003">Cell membrane</keyword>
<dbReference type="InterPro" id="IPR017871">
    <property type="entry name" value="ABC_transporter-like_CS"/>
</dbReference>
<reference evidence="8" key="1">
    <citation type="submission" date="2022-01" db="EMBL/GenBank/DDBJ databases">
        <title>Complete genome of Methanomicrobium antiquum DSM 21220.</title>
        <authorList>
            <person name="Chen S.-C."/>
            <person name="You Y.-T."/>
            <person name="Zhou Y.-Z."/>
            <person name="Lai M.-C."/>
        </authorList>
    </citation>
    <scope>NUCLEOTIDE SEQUENCE</scope>
    <source>
        <strain evidence="8">DSM 21220</strain>
    </source>
</reference>
<protein>
    <submittedName>
        <fullName evidence="8">ABC transporter ATP-binding protein</fullName>
    </submittedName>
</protein>
<dbReference type="Proteomes" id="UP001218895">
    <property type="component" value="Chromosome"/>
</dbReference>
<evidence type="ECO:0000256" key="5">
    <source>
        <dbReference type="ARBA" id="ARBA00022840"/>
    </source>
</evidence>
<dbReference type="KEGG" id="manq:L1994_02260"/>
<gene>
    <name evidence="8" type="ORF">L1994_02260</name>
</gene>
<evidence type="ECO:0000256" key="1">
    <source>
        <dbReference type="ARBA" id="ARBA00004202"/>
    </source>
</evidence>
<keyword evidence="5 8" id="KW-0067">ATP-binding</keyword>
<name>A0AAF0FML4_9EURY</name>
<dbReference type="InterPro" id="IPR050166">
    <property type="entry name" value="ABC_transporter_ATP-bind"/>
</dbReference>
<dbReference type="GO" id="GO:0005524">
    <property type="term" value="F:ATP binding"/>
    <property type="evidence" value="ECO:0007669"/>
    <property type="project" value="UniProtKB-KW"/>
</dbReference>
<keyword evidence="4" id="KW-0547">Nucleotide-binding</keyword>
<keyword evidence="6" id="KW-0472">Membrane</keyword>
<keyword evidence="9" id="KW-1185">Reference proteome</keyword>
<dbReference type="Gene3D" id="3.40.50.300">
    <property type="entry name" value="P-loop containing nucleotide triphosphate hydrolases"/>
    <property type="match status" value="1"/>
</dbReference>
<comment type="subcellular location">
    <subcellularLocation>
        <location evidence="1">Cell membrane</location>
        <topology evidence="1">Peripheral membrane protein</topology>
    </subcellularLocation>
</comment>
<dbReference type="InterPro" id="IPR003439">
    <property type="entry name" value="ABC_transporter-like_ATP-bd"/>
</dbReference>
<evidence type="ECO:0000256" key="4">
    <source>
        <dbReference type="ARBA" id="ARBA00022741"/>
    </source>
</evidence>
<dbReference type="Pfam" id="PF00005">
    <property type="entry name" value="ABC_tran"/>
    <property type="match status" value="1"/>
</dbReference>
<accession>A0AAF0FML4</accession>
<dbReference type="PANTHER" id="PTHR42788">
    <property type="entry name" value="TAURINE IMPORT ATP-BINDING PROTEIN-RELATED"/>
    <property type="match status" value="1"/>
</dbReference>